<evidence type="ECO:0000313" key="6">
    <source>
        <dbReference type="Proteomes" id="UP000530424"/>
    </source>
</evidence>
<gene>
    <name evidence="5" type="ORF">HNR19_001265</name>
</gene>
<comment type="caution">
    <text evidence="5">The sequence shown here is derived from an EMBL/GenBank/DDBJ whole genome shotgun (WGS) entry which is preliminary data.</text>
</comment>
<feature type="region of interest" description="Disordered" evidence="1">
    <location>
        <begin position="182"/>
        <end position="218"/>
    </location>
</feature>
<evidence type="ECO:0000259" key="4">
    <source>
        <dbReference type="Pfam" id="PF07987"/>
    </source>
</evidence>
<accession>A0A853C088</accession>
<dbReference type="InterPro" id="IPR006311">
    <property type="entry name" value="TAT_signal"/>
</dbReference>
<keyword evidence="2" id="KW-0812">Transmembrane</keyword>
<dbReference type="CDD" id="cd08545">
    <property type="entry name" value="YcnI_like"/>
    <property type="match status" value="1"/>
</dbReference>
<reference evidence="5 6" key="1">
    <citation type="submission" date="2020-07" db="EMBL/GenBank/DDBJ databases">
        <title>Sequencing the genomes of 1000 actinobacteria strains.</title>
        <authorList>
            <person name="Klenk H.-P."/>
        </authorList>
    </citation>
    <scope>NUCLEOTIDE SEQUENCE [LARGE SCALE GENOMIC DNA]</scope>
    <source>
        <strain evidence="5 6">DSM 103833</strain>
    </source>
</reference>
<evidence type="ECO:0000313" key="5">
    <source>
        <dbReference type="EMBL" id="NYJ00567.1"/>
    </source>
</evidence>
<keyword evidence="3" id="KW-0732">Signal</keyword>
<name>A0A853C088_9ACTN</name>
<dbReference type="InterPro" id="IPR038507">
    <property type="entry name" value="YcnI-like_sf"/>
</dbReference>
<dbReference type="RefSeq" id="WP_179667137.1">
    <property type="nucleotide sequence ID" value="NZ_JACCFP010000001.1"/>
</dbReference>
<evidence type="ECO:0000256" key="3">
    <source>
        <dbReference type="SAM" id="SignalP"/>
    </source>
</evidence>
<dbReference type="Pfam" id="PF07987">
    <property type="entry name" value="DUF1775"/>
    <property type="match status" value="1"/>
</dbReference>
<dbReference type="AlphaFoldDB" id="A0A853C088"/>
<feature type="domain" description="YncI copper-binding" evidence="4">
    <location>
        <begin position="31"/>
        <end position="177"/>
    </location>
</feature>
<sequence>MHHRSIRRALLPTLAAGGIVVATAAAPASAHVTVTPDTTAAGSYAVLTFSVGHGCEGSPTTAIEIAMPEQVLQVTPTRNPSWDVEKVSEQLDEPVTDAHGNEVTERVAQVVYTARTPLADGYRDTFELSLQLPDAEGETLTFPVVQKCEQGETGWVETPAEGQDPEELERPAPALTVTAADGAGHGAETATEEEDTDSDGAGSSADAEGSDESGDSDGLAIAGLVAGIAGVVVGGAALVRSGRTSS</sequence>
<dbReference type="Gene3D" id="2.60.40.2230">
    <property type="entry name" value="Uncharacterised protein YcnI-like PF07987, DUF1775"/>
    <property type="match status" value="1"/>
</dbReference>
<proteinExistence type="predicted"/>
<feature type="transmembrane region" description="Helical" evidence="2">
    <location>
        <begin position="219"/>
        <end position="239"/>
    </location>
</feature>
<organism evidence="5 6">
    <name type="scientific">Nocardioides thalensis</name>
    <dbReference type="NCBI Taxonomy" id="1914755"/>
    <lineage>
        <taxon>Bacteria</taxon>
        <taxon>Bacillati</taxon>
        <taxon>Actinomycetota</taxon>
        <taxon>Actinomycetes</taxon>
        <taxon>Propionibacteriales</taxon>
        <taxon>Nocardioidaceae</taxon>
        <taxon>Nocardioides</taxon>
    </lineage>
</organism>
<evidence type="ECO:0000256" key="1">
    <source>
        <dbReference type="SAM" id="MobiDB-lite"/>
    </source>
</evidence>
<feature type="signal peptide" evidence="3">
    <location>
        <begin position="1"/>
        <end position="24"/>
    </location>
</feature>
<dbReference type="PROSITE" id="PS51318">
    <property type="entry name" value="TAT"/>
    <property type="match status" value="1"/>
</dbReference>
<dbReference type="Proteomes" id="UP000530424">
    <property type="component" value="Unassembled WGS sequence"/>
</dbReference>
<dbReference type="EMBL" id="JACCFP010000001">
    <property type="protein sequence ID" value="NYJ00567.1"/>
    <property type="molecule type" value="Genomic_DNA"/>
</dbReference>
<dbReference type="InterPro" id="IPR012533">
    <property type="entry name" value="YcnI-copper_dom"/>
</dbReference>
<feature type="chain" id="PRO_5032704288" evidence="3">
    <location>
        <begin position="25"/>
        <end position="246"/>
    </location>
</feature>
<evidence type="ECO:0000256" key="2">
    <source>
        <dbReference type="SAM" id="Phobius"/>
    </source>
</evidence>
<keyword evidence="2" id="KW-0472">Membrane</keyword>
<protein>
    <submittedName>
        <fullName evidence="5">Uncharacterized protein YcnI</fullName>
    </submittedName>
</protein>
<keyword evidence="2" id="KW-1133">Transmembrane helix</keyword>
<keyword evidence="6" id="KW-1185">Reference proteome</keyword>